<dbReference type="GO" id="GO:0045437">
    <property type="term" value="F:uridine nucleosidase activity"/>
    <property type="evidence" value="ECO:0007669"/>
    <property type="project" value="EnsemblFungi"/>
</dbReference>
<dbReference type="GeneID" id="13883320"/>
<evidence type="ECO:0000256" key="1">
    <source>
        <dbReference type="ARBA" id="ARBA00009176"/>
    </source>
</evidence>
<evidence type="ECO:0000313" key="5">
    <source>
        <dbReference type="EMBL" id="CCF58504.1"/>
    </source>
</evidence>
<keyword evidence="2" id="KW-0378">Hydrolase</keyword>
<dbReference type="EMBL" id="HE650825">
    <property type="protein sequence ID" value="CCF58504.1"/>
    <property type="molecule type" value="Genomic_DNA"/>
</dbReference>
<dbReference type="GO" id="GO:0070636">
    <property type="term" value="F:nicotinic acid riboside hydrolase activity"/>
    <property type="evidence" value="ECO:0007669"/>
    <property type="project" value="EnsemblFungi"/>
</dbReference>
<evidence type="ECO:0000256" key="3">
    <source>
        <dbReference type="ARBA" id="ARBA00023295"/>
    </source>
</evidence>
<keyword evidence="6" id="KW-1185">Reference proteome</keyword>
<organism evidence="5 6">
    <name type="scientific">Kazachstania africana (strain ATCC 22294 / BCRC 22015 / CBS 2517 / CECT 1963 / NBRC 1671 / NRRL Y-8276)</name>
    <name type="common">Yeast</name>
    <name type="synonym">Kluyveromyces africanus</name>
    <dbReference type="NCBI Taxonomy" id="1071382"/>
    <lineage>
        <taxon>Eukaryota</taxon>
        <taxon>Fungi</taxon>
        <taxon>Dikarya</taxon>
        <taxon>Ascomycota</taxon>
        <taxon>Saccharomycotina</taxon>
        <taxon>Saccharomycetes</taxon>
        <taxon>Saccharomycetales</taxon>
        <taxon>Saccharomycetaceae</taxon>
        <taxon>Kazachstania</taxon>
    </lineage>
</organism>
<evidence type="ECO:0000313" key="6">
    <source>
        <dbReference type="Proteomes" id="UP000005220"/>
    </source>
</evidence>
<dbReference type="PANTHER" id="PTHR12304:SF4">
    <property type="entry name" value="URIDINE NUCLEOSIDASE"/>
    <property type="match status" value="1"/>
</dbReference>
<dbReference type="GO" id="GO:0006216">
    <property type="term" value="P:cytidine catabolic process"/>
    <property type="evidence" value="ECO:0007669"/>
    <property type="project" value="EnsemblFungi"/>
</dbReference>
<dbReference type="GO" id="GO:0008655">
    <property type="term" value="P:pyrimidine-containing compound salvage"/>
    <property type="evidence" value="ECO:0007669"/>
    <property type="project" value="EnsemblFungi"/>
</dbReference>
<dbReference type="SUPFAM" id="SSF53590">
    <property type="entry name" value="Nucleoside hydrolase"/>
    <property type="match status" value="1"/>
</dbReference>
<dbReference type="OrthoDB" id="432381at2759"/>
<dbReference type="PROSITE" id="PS01247">
    <property type="entry name" value="IUNH"/>
    <property type="match status" value="1"/>
</dbReference>
<dbReference type="GO" id="GO:0070635">
    <property type="term" value="F:nicotinamide riboside hydrolase activity"/>
    <property type="evidence" value="ECO:0007669"/>
    <property type="project" value="EnsemblFungi"/>
</dbReference>
<dbReference type="InterPro" id="IPR023186">
    <property type="entry name" value="IUNH"/>
</dbReference>
<gene>
    <name evidence="5" type="primary">KAFR0E03530</name>
    <name evidence="5" type="ORF">KAFR_0E03530</name>
</gene>
<dbReference type="Gene3D" id="3.90.245.10">
    <property type="entry name" value="Ribonucleoside hydrolase-like"/>
    <property type="match status" value="1"/>
</dbReference>
<dbReference type="PANTHER" id="PTHR12304">
    <property type="entry name" value="INOSINE-URIDINE PREFERRING NUCLEOSIDE HYDROLASE"/>
    <property type="match status" value="1"/>
</dbReference>
<dbReference type="GO" id="GO:0034355">
    <property type="term" value="P:NAD+ biosynthetic process via the salvage pathway"/>
    <property type="evidence" value="ECO:0007669"/>
    <property type="project" value="EnsemblFungi"/>
</dbReference>
<protein>
    <recommendedName>
        <fullName evidence="4">Inosine/uridine-preferring nucleoside hydrolase domain-containing protein</fullName>
    </recommendedName>
</protein>
<keyword evidence="3" id="KW-0326">Glycosidase</keyword>
<dbReference type="eggNOG" id="KOG2938">
    <property type="taxonomic scope" value="Eukaryota"/>
</dbReference>
<dbReference type="GO" id="GO:0019358">
    <property type="term" value="P:nicotinate nucleotide salvage"/>
    <property type="evidence" value="ECO:0007669"/>
    <property type="project" value="EnsemblFungi"/>
</dbReference>
<dbReference type="STRING" id="1071382.H2AVV4"/>
<dbReference type="Proteomes" id="UP000005220">
    <property type="component" value="Chromosome 5"/>
</dbReference>
<feature type="domain" description="Inosine/uridine-preferring nucleoside hydrolase" evidence="4">
    <location>
        <begin position="8"/>
        <end position="293"/>
    </location>
</feature>
<comment type="similarity">
    <text evidence="1">Belongs to the IUNH family.</text>
</comment>
<dbReference type="HOGENOM" id="CLU_036838_2_0_1"/>
<name>H2AVV4_KAZAF</name>
<dbReference type="GO" id="GO:0006152">
    <property type="term" value="P:purine nucleoside catabolic process"/>
    <property type="evidence" value="ECO:0007669"/>
    <property type="project" value="TreeGrafter"/>
</dbReference>
<dbReference type="InterPro" id="IPR036452">
    <property type="entry name" value="Ribo_hydro-like"/>
</dbReference>
<proteinExistence type="inferred from homology"/>
<dbReference type="InterPro" id="IPR001910">
    <property type="entry name" value="Inosine/uridine_hydrolase_dom"/>
</dbReference>
<dbReference type="KEGG" id="kaf:KAFR_0E03530"/>
<dbReference type="FunCoup" id="H2AVV4">
    <property type="interactions" value="220"/>
</dbReference>
<reference evidence="5 6" key="1">
    <citation type="journal article" date="2011" name="Proc. Natl. Acad. Sci. U.S.A.">
        <title>Evolutionary erosion of yeast sex chromosomes by mating-type switching accidents.</title>
        <authorList>
            <person name="Gordon J.L."/>
            <person name="Armisen D."/>
            <person name="Proux-Wera E."/>
            <person name="Oheigeartaigh S.S."/>
            <person name="Byrne K.P."/>
            <person name="Wolfe K.H."/>
        </authorList>
    </citation>
    <scope>NUCLEOTIDE SEQUENCE [LARGE SCALE GENOMIC DNA]</scope>
    <source>
        <strain evidence="6">ATCC 22294 / BCRC 22015 / CBS 2517 / CECT 1963 / NBRC 1671 / NRRL Y-8276</strain>
    </source>
</reference>
<evidence type="ECO:0000256" key="2">
    <source>
        <dbReference type="ARBA" id="ARBA00022801"/>
    </source>
</evidence>
<accession>H2AVV4</accession>
<dbReference type="CDD" id="cd02651">
    <property type="entry name" value="nuc_hydro_IU_UC_XIUA"/>
    <property type="match status" value="1"/>
</dbReference>
<dbReference type="GO" id="GO:0008477">
    <property type="term" value="F:purine nucleosidase activity"/>
    <property type="evidence" value="ECO:0007669"/>
    <property type="project" value="TreeGrafter"/>
</dbReference>
<dbReference type="RefSeq" id="XP_003957639.1">
    <property type="nucleotide sequence ID" value="XM_003957590.1"/>
</dbReference>
<dbReference type="InterPro" id="IPR015910">
    <property type="entry name" value="I/U_nuclsd_hydro_CS"/>
</dbReference>
<dbReference type="AlphaFoldDB" id="H2AVV4"/>
<dbReference type="GO" id="GO:0006218">
    <property type="term" value="P:uridine catabolic process"/>
    <property type="evidence" value="ECO:0007669"/>
    <property type="project" value="EnsemblFungi"/>
</dbReference>
<evidence type="ECO:0000259" key="4">
    <source>
        <dbReference type="Pfam" id="PF01156"/>
    </source>
</evidence>
<dbReference type="Pfam" id="PF01156">
    <property type="entry name" value="IU_nuc_hydro"/>
    <property type="match status" value="1"/>
</dbReference>
<dbReference type="GO" id="GO:0005829">
    <property type="term" value="C:cytosol"/>
    <property type="evidence" value="ECO:0007669"/>
    <property type="project" value="TreeGrafter"/>
</dbReference>
<sequence length="345" mass="38924">MTITKIPIWLDCDPGHDDAIAILISTFHPAFDLRGISTCYGNSSPKNTNYNARSLLTAMGMSRSIPVYKGAKRPWVRHTHYAEDIHGVTGLDGTSLLPTPSFKCKKDITYLDAVEKEILKFDGELTFVSTGAMTSIATLMKSKPYLKEKIKFISIMGGGIGIGNKNINLSAEFNIWVDPQAAQFVLKDPILKDKCILSPLNLTHKAIANEIIFQRILADGHSKLRRLYFELFEFFYHTYKDIQGFSSGPPVHDPMTLYPILEFYEIESQDIVNFQYKRMDLEVITDLKDPDVGKIYPIVQYDETLQHGLNISGIGTIVGFDINIDYFWDQVLESLELAAKHSTID</sequence>
<dbReference type="InParanoid" id="H2AVV4"/>